<protein>
    <submittedName>
        <fullName evidence="1">Uncharacterized protein</fullName>
    </submittedName>
</protein>
<name>A0AAW9GNH7_BACTU</name>
<evidence type="ECO:0000313" key="2">
    <source>
        <dbReference type="Proteomes" id="UP001274571"/>
    </source>
</evidence>
<dbReference type="EMBL" id="JAXCMD010000018">
    <property type="protein sequence ID" value="MDY0855085.1"/>
    <property type="molecule type" value="Genomic_DNA"/>
</dbReference>
<gene>
    <name evidence="1" type="ORF">SOH20_30210</name>
</gene>
<sequence length="137" mass="16360">MNIPMRNGVRRMALGALEEQIETFVRLQKEIHILKQYVYQQWEKDKNEQLSQFPTLAYIDTNKLEHIKEYQKLKSLSVKTLKSMTACERKKEIIQIQKVHQTMQTIVHAVIETINKYPVSNGDLRKRNVNMWYRPSQ</sequence>
<evidence type="ECO:0000313" key="1">
    <source>
        <dbReference type="EMBL" id="MDY0855085.1"/>
    </source>
</evidence>
<reference evidence="1" key="1">
    <citation type="submission" date="2023-11" db="EMBL/GenBank/DDBJ databases">
        <title>Genome Sequence of Bacillus thuringiensis stain BLB 30AF.</title>
        <authorList>
            <person name="Farhat A."/>
        </authorList>
    </citation>
    <scope>NUCLEOTIDE SEQUENCE</scope>
    <source>
        <strain evidence="1">BLB30AF</strain>
    </source>
</reference>
<comment type="caution">
    <text evidence="1">The sequence shown here is derived from an EMBL/GenBank/DDBJ whole genome shotgun (WGS) entry which is preliminary data.</text>
</comment>
<dbReference type="Proteomes" id="UP001274571">
    <property type="component" value="Unassembled WGS sequence"/>
</dbReference>
<organism evidence="1 2">
    <name type="scientific">Bacillus thuringiensis</name>
    <dbReference type="NCBI Taxonomy" id="1428"/>
    <lineage>
        <taxon>Bacteria</taxon>
        <taxon>Bacillati</taxon>
        <taxon>Bacillota</taxon>
        <taxon>Bacilli</taxon>
        <taxon>Bacillales</taxon>
        <taxon>Bacillaceae</taxon>
        <taxon>Bacillus</taxon>
        <taxon>Bacillus cereus group</taxon>
    </lineage>
</organism>
<dbReference type="AlphaFoldDB" id="A0AAW9GNH7"/>
<accession>A0AAW9GNH7</accession>
<proteinExistence type="predicted"/>